<evidence type="ECO:0000313" key="2">
    <source>
        <dbReference type="Proteomes" id="UP000054359"/>
    </source>
</evidence>
<feature type="non-terminal residue" evidence="1">
    <location>
        <position position="39"/>
    </location>
</feature>
<dbReference type="AlphaFoldDB" id="A0A087USS7"/>
<keyword evidence="2" id="KW-1185">Reference proteome</keyword>
<gene>
    <name evidence="1" type="ORF">X975_11125</name>
</gene>
<evidence type="ECO:0000313" key="1">
    <source>
        <dbReference type="EMBL" id="KFM80416.1"/>
    </source>
</evidence>
<name>A0A087USS7_STEMI</name>
<reference evidence="1 2" key="1">
    <citation type="submission" date="2013-11" db="EMBL/GenBank/DDBJ databases">
        <title>Genome sequencing of Stegodyphus mimosarum.</title>
        <authorList>
            <person name="Bechsgaard J."/>
        </authorList>
    </citation>
    <scope>NUCLEOTIDE SEQUENCE [LARGE SCALE GENOMIC DNA]</scope>
</reference>
<dbReference type="EMBL" id="KK121407">
    <property type="protein sequence ID" value="KFM80416.1"/>
    <property type="molecule type" value="Genomic_DNA"/>
</dbReference>
<dbReference type="Proteomes" id="UP000054359">
    <property type="component" value="Unassembled WGS sequence"/>
</dbReference>
<sequence length="39" mass="4525">MMFTSLPPPGCDTDNIFLILNREYIAFLHNISIFILKLL</sequence>
<proteinExistence type="predicted"/>
<organism evidence="1 2">
    <name type="scientific">Stegodyphus mimosarum</name>
    <name type="common">African social velvet spider</name>
    <dbReference type="NCBI Taxonomy" id="407821"/>
    <lineage>
        <taxon>Eukaryota</taxon>
        <taxon>Metazoa</taxon>
        <taxon>Ecdysozoa</taxon>
        <taxon>Arthropoda</taxon>
        <taxon>Chelicerata</taxon>
        <taxon>Arachnida</taxon>
        <taxon>Araneae</taxon>
        <taxon>Araneomorphae</taxon>
        <taxon>Entelegynae</taxon>
        <taxon>Eresoidea</taxon>
        <taxon>Eresidae</taxon>
        <taxon>Stegodyphus</taxon>
    </lineage>
</organism>
<accession>A0A087USS7</accession>
<protein>
    <submittedName>
        <fullName evidence="1">Uncharacterized protein</fullName>
    </submittedName>
</protein>